<dbReference type="AlphaFoldDB" id="A0A7E4ZW59"/>
<feature type="domain" description="PDZ" evidence="4">
    <location>
        <begin position="145"/>
        <end position="231"/>
    </location>
</feature>
<dbReference type="SUPFAM" id="SSF50156">
    <property type="entry name" value="PDZ domain-like"/>
    <property type="match status" value="2"/>
</dbReference>
<dbReference type="GO" id="GO:0019901">
    <property type="term" value="F:protein kinase binding"/>
    <property type="evidence" value="ECO:0007669"/>
    <property type="project" value="TreeGrafter"/>
</dbReference>
<dbReference type="PANTHER" id="PTHR23119">
    <property type="entry name" value="DISCS LARGE"/>
    <property type="match status" value="1"/>
</dbReference>
<evidence type="ECO:0000256" key="3">
    <source>
        <dbReference type="SAM" id="MobiDB-lite"/>
    </source>
</evidence>
<dbReference type="SMART" id="SM00569">
    <property type="entry name" value="L27"/>
    <property type="match status" value="1"/>
</dbReference>
<evidence type="ECO:0000313" key="6">
    <source>
        <dbReference type="Proteomes" id="UP000492821"/>
    </source>
</evidence>
<dbReference type="InterPro" id="IPR001478">
    <property type="entry name" value="PDZ"/>
</dbReference>
<reference evidence="7" key="2">
    <citation type="submission" date="2020-10" db="UniProtKB">
        <authorList>
            <consortium name="WormBaseParasite"/>
        </authorList>
    </citation>
    <scope>IDENTIFICATION</scope>
</reference>
<comment type="subcellular location">
    <subcellularLocation>
        <location evidence="1">Membrane</location>
    </subcellularLocation>
</comment>
<organism evidence="6 7">
    <name type="scientific">Panagrellus redivivus</name>
    <name type="common">Microworm</name>
    <dbReference type="NCBI Taxonomy" id="6233"/>
    <lineage>
        <taxon>Eukaryota</taxon>
        <taxon>Metazoa</taxon>
        <taxon>Ecdysozoa</taxon>
        <taxon>Nematoda</taxon>
        <taxon>Chromadorea</taxon>
        <taxon>Rhabditida</taxon>
        <taxon>Tylenchina</taxon>
        <taxon>Panagrolaimomorpha</taxon>
        <taxon>Panagrolaimoidea</taxon>
        <taxon>Panagrolaimidae</taxon>
        <taxon>Panagrellus</taxon>
    </lineage>
</organism>
<dbReference type="InterPro" id="IPR004172">
    <property type="entry name" value="L27_dom"/>
</dbReference>
<feature type="region of interest" description="Disordered" evidence="3">
    <location>
        <begin position="252"/>
        <end position="286"/>
    </location>
</feature>
<dbReference type="GO" id="GO:0043113">
    <property type="term" value="P:receptor clustering"/>
    <property type="evidence" value="ECO:0007669"/>
    <property type="project" value="TreeGrafter"/>
</dbReference>
<dbReference type="GO" id="GO:0098968">
    <property type="term" value="P:neurotransmitter receptor transport postsynaptic membrane to endosome"/>
    <property type="evidence" value="ECO:0007669"/>
    <property type="project" value="TreeGrafter"/>
</dbReference>
<dbReference type="InterPro" id="IPR015143">
    <property type="entry name" value="L27_1"/>
</dbReference>
<evidence type="ECO:0000256" key="1">
    <source>
        <dbReference type="ARBA" id="ARBA00004370"/>
    </source>
</evidence>
<evidence type="ECO:0000259" key="4">
    <source>
        <dbReference type="PROSITE" id="PS50106"/>
    </source>
</evidence>
<dbReference type="GO" id="GO:0014069">
    <property type="term" value="C:postsynaptic density"/>
    <property type="evidence" value="ECO:0007669"/>
    <property type="project" value="TreeGrafter"/>
</dbReference>
<feature type="region of interest" description="Disordered" evidence="3">
    <location>
        <begin position="104"/>
        <end position="124"/>
    </location>
</feature>
<dbReference type="SUPFAM" id="SSF101288">
    <property type="entry name" value="L27 domain"/>
    <property type="match status" value="1"/>
</dbReference>
<evidence type="ECO:0000259" key="5">
    <source>
        <dbReference type="PROSITE" id="PS51022"/>
    </source>
</evidence>
<dbReference type="SMART" id="SM00228">
    <property type="entry name" value="PDZ"/>
    <property type="match status" value="2"/>
</dbReference>
<dbReference type="PROSITE" id="PS50106">
    <property type="entry name" value="PDZ"/>
    <property type="match status" value="2"/>
</dbReference>
<dbReference type="InterPro" id="IPR036034">
    <property type="entry name" value="PDZ_sf"/>
</dbReference>
<feature type="domain" description="L27" evidence="5">
    <location>
        <begin position="1"/>
        <end position="61"/>
    </location>
</feature>
<dbReference type="GO" id="GO:0016323">
    <property type="term" value="C:basolateral plasma membrane"/>
    <property type="evidence" value="ECO:0007669"/>
    <property type="project" value="TreeGrafter"/>
</dbReference>
<dbReference type="GO" id="GO:0045211">
    <property type="term" value="C:postsynaptic membrane"/>
    <property type="evidence" value="ECO:0007669"/>
    <property type="project" value="TreeGrafter"/>
</dbReference>
<keyword evidence="6" id="KW-1185">Reference proteome</keyword>
<dbReference type="PANTHER" id="PTHR23119:SF51">
    <property type="entry name" value="DISKS LARGE 1 TUMOR SUPPRESSOR PROTEIN"/>
    <property type="match status" value="1"/>
</dbReference>
<evidence type="ECO:0000256" key="2">
    <source>
        <dbReference type="ARBA" id="ARBA00023136"/>
    </source>
</evidence>
<protein>
    <submittedName>
        <fullName evidence="7">PDZ domain-containing protein</fullName>
    </submittedName>
</protein>
<dbReference type="Gene3D" id="1.10.287.470">
    <property type="entry name" value="Helix hairpin bin"/>
    <property type="match status" value="1"/>
</dbReference>
<dbReference type="GO" id="GO:0045197">
    <property type="term" value="P:establishment or maintenance of epithelial cell apical/basal polarity"/>
    <property type="evidence" value="ECO:0007669"/>
    <property type="project" value="TreeGrafter"/>
</dbReference>
<dbReference type="InterPro" id="IPR036892">
    <property type="entry name" value="L27_dom_sf"/>
</dbReference>
<dbReference type="PROSITE" id="PS51022">
    <property type="entry name" value="L27"/>
    <property type="match status" value="1"/>
</dbReference>
<name>A0A7E4ZW59_PANRE</name>
<dbReference type="Proteomes" id="UP000492821">
    <property type="component" value="Unassembled WGS sequence"/>
</dbReference>
<proteinExistence type="predicted"/>
<dbReference type="GO" id="GO:0098887">
    <property type="term" value="P:neurotransmitter receptor transport, endosome to postsynaptic membrane"/>
    <property type="evidence" value="ECO:0007669"/>
    <property type="project" value="TreeGrafter"/>
</dbReference>
<sequence>MSRDVHRALEQLEEYHAELQRPNDLELKYNIEKVIGIFKTNLFHALCDIQDFYDTTLMNERISFLQKSAATRQFASRWESNPPFTGAYVRSHFPSASAGIRSYGPVSTAPPPMPSALSPVIQPRPYSPRQNRFIDERGVEWEVEEVTLDTRQVGLGFSITGGIDREPNPDHLIRVTEILKDGAVARDGRIKLNDVIVQINRTDCINVQHQTVVDAIHSSDGIVRIVVRRPRTSRTLSQSHLADTLYRPPDERILSSYAAPPPARSRSLHQLPQAPPPAPMPVYNPAPPLNTSYTPVVPLNQSYTPSAPLNQSYTSYGQPAPVPIPPRQDPNAILNLYDPRTVVLRKGDAGLGFNIVGGEDGEPIFISHVLPGGVADLSGNVRKGDILLRVNNATLQNATHQTAAMALRGAPQGYVELVLQYRPREFQEFEDKVERLRRDMLNGRVPPMR</sequence>
<dbReference type="GO" id="GO:0005912">
    <property type="term" value="C:adherens junction"/>
    <property type="evidence" value="ECO:0007669"/>
    <property type="project" value="TreeGrafter"/>
</dbReference>
<dbReference type="WBParaSite" id="Pan_g21202.t1">
    <property type="protein sequence ID" value="Pan_g21202.t1"/>
    <property type="gene ID" value="Pan_g21202"/>
</dbReference>
<feature type="domain" description="PDZ" evidence="4">
    <location>
        <begin position="341"/>
        <end position="422"/>
    </location>
</feature>
<keyword evidence="2" id="KW-0472">Membrane</keyword>
<dbReference type="InterPro" id="IPR050614">
    <property type="entry name" value="Synaptic_Scaffolding_LAP-MAGUK"/>
</dbReference>
<dbReference type="Pfam" id="PF09058">
    <property type="entry name" value="L27_1"/>
    <property type="match status" value="1"/>
</dbReference>
<evidence type="ECO:0000313" key="7">
    <source>
        <dbReference type="WBParaSite" id="Pan_g21202.t1"/>
    </source>
</evidence>
<dbReference type="GO" id="GO:0098609">
    <property type="term" value="P:cell-cell adhesion"/>
    <property type="evidence" value="ECO:0007669"/>
    <property type="project" value="TreeGrafter"/>
</dbReference>
<dbReference type="Pfam" id="PF00595">
    <property type="entry name" value="PDZ"/>
    <property type="match status" value="2"/>
</dbReference>
<feature type="compositionally biased region" description="Pro residues" evidence="3">
    <location>
        <begin position="273"/>
        <end position="286"/>
    </location>
</feature>
<accession>A0A7E4ZW59</accession>
<dbReference type="Gene3D" id="2.30.42.10">
    <property type="match status" value="2"/>
</dbReference>
<reference evidence="6" key="1">
    <citation type="journal article" date="2013" name="Genetics">
        <title>The draft genome and transcriptome of Panagrellus redivivus are shaped by the harsh demands of a free-living lifestyle.</title>
        <authorList>
            <person name="Srinivasan J."/>
            <person name="Dillman A.R."/>
            <person name="Macchietto M.G."/>
            <person name="Heikkinen L."/>
            <person name="Lakso M."/>
            <person name="Fracchia K.M."/>
            <person name="Antoshechkin I."/>
            <person name="Mortazavi A."/>
            <person name="Wong G."/>
            <person name="Sternberg P.W."/>
        </authorList>
    </citation>
    <scope>NUCLEOTIDE SEQUENCE [LARGE SCALE GENOMIC DNA]</scope>
    <source>
        <strain evidence="6">MT8872</strain>
    </source>
</reference>